<dbReference type="AlphaFoldDB" id="A0A0V0GXY3"/>
<accession>A0A0V0GXY3</accession>
<protein>
    <submittedName>
        <fullName evidence="1">Putative ovule protein</fullName>
    </submittedName>
</protein>
<sequence>MIFLFFLKTSCVKHAFLMTSQVKHLTFVGAAVLQIFFHELWYLLLCELHSFLYALPTVKIPSLLCDHLTTSLPVLVPAKSPTSSNNLATLSISQSFRSLLK</sequence>
<reference evidence="1" key="1">
    <citation type="submission" date="2015-12" db="EMBL/GenBank/DDBJ databases">
        <title>Gene expression during late stages of embryo sac development: a critical building block for successful pollen-pistil interactions.</title>
        <authorList>
            <person name="Liu Y."/>
            <person name="Joly V."/>
            <person name="Sabar M."/>
            <person name="Matton D.P."/>
        </authorList>
    </citation>
    <scope>NUCLEOTIDE SEQUENCE</scope>
</reference>
<dbReference type="EMBL" id="GEDG01030225">
    <property type="protein sequence ID" value="JAP12059.1"/>
    <property type="molecule type" value="Transcribed_RNA"/>
</dbReference>
<evidence type="ECO:0000313" key="1">
    <source>
        <dbReference type="EMBL" id="JAP12059.1"/>
    </source>
</evidence>
<name>A0A0V0GXY3_SOLCH</name>
<organism evidence="1">
    <name type="scientific">Solanum chacoense</name>
    <name type="common">Chaco potato</name>
    <dbReference type="NCBI Taxonomy" id="4108"/>
    <lineage>
        <taxon>Eukaryota</taxon>
        <taxon>Viridiplantae</taxon>
        <taxon>Streptophyta</taxon>
        <taxon>Embryophyta</taxon>
        <taxon>Tracheophyta</taxon>
        <taxon>Spermatophyta</taxon>
        <taxon>Magnoliopsida</taxon>
        <taxon>eudicotyledons</taxon>
        <taxon>Gunneridae</taxon>
        <taxon>Pentapetalae</taxon>
        <taxon>asterids</taxon>
        <taxon>lamiids</taxon>
        <taxon>Solanales</taxon>
        <taxon>Solanaceae</taxon>
        <taxon>Solanoideae</taxon>
        <taxon>Solaneae</taxon>
        <taxon>Solanum</taxon>
    </lineage>
</organism>
<proteinExistence type="predicted"/>